<dbReference type="EMBL" id="BJNY01000013">
    <property type="protein sequence ID" value="GED06898.1"/>
    <property type="molecule type" value="Genomic_DNA"/>
</dbReference>
<organism evidence="1 2">
    <name type="scientific">Glutamicibacter uratoxydans</name>
    <name type="common">Arthrobacter uratoxydans</name>
    <dbReference type="NCBI Taxonomy" id="43667"/>
    <lineage>
        <taxon>Bacteria</taxon>
        <taxon>Bacillati</taxon>
        <taxon>Actinomycetota</taxon>
        <taxon>Actinomycetes</taxon>
        <taxon>Micrococcales</taxon>
        <taxon>Micrococcaceae</taxon>
        <taxon>Glutamicibacter</taxon>
    </lineage>
</organism>
<sequence length="256" mass="27258">MLITSHHPVQHYQTIAEQLLSAEHLHAEQIGFVLPSASDRAPLRLTMAGGEFCANACMALAALHTVKQKQEASLDLVIEASGTNELIACRVEPFSKGFRCQLGIASPLQIEPYSFPAEHSRASVVKFHDSVHLVVEVPAPTQNLRRHALEAARQLAAREAASVVGVMLYNPADRSITPLVHVPAVGSMIWEGSCGSGTAALGAFLSVRSQRSISLAVKQPGGILHVAADNRAGTITNLRVTGEVSIVAEGKAYVHV</sequence>
<accession>A0A4Y4DU76</accession>
<comment type="caution">
    <text evidence="1">The sequence shown here is derived from an EMBL/GenBank/DDBJ whole genome shotgun (WGS) entry which is preliminary data.</text>
</comment>
<dbReference type="AlphaFoldDB" id="A0A4Y4DU76"/>
<reference evidence="1 2" key="1">
    <citation type="submission" date="2019-06" db="EMBL/GenBank/DDBJ databases">
        <title>Whole genome shotgun sequence of Glutamicibacter uratoxydans NBRC 15515.</title>
        <authorList>
            <person name="Hosoyama A."/>
            <person name="Uohara A."/>
            <person name="Ohji S."/>
            <person name="Ichikawa N."/>
        </authorList>
    </citation>
    <scope>NUCLEOTIDE SEQUENCE [LARGE SCALE GENOMIC DNA]</scope>
    <source>
        <strain evidence="1 2">NBRC 15515</strain>
    </source>
</reference>
<dbReference type="SUPFAM" id="SSF54506">
    <property type="entry name" value="Diaminopimelate epimerase-like"/>
    <property type="match status" value="1"/>
</dbReference>
<dbReference type="Pfam" id="PF26317">
    <property type="entry name" value="CntK_N"/>
    <property type="match status" value="1"/>
</dbReference>
<gene>
    <name evidence="1" type="ORF">AUR04nite_24300</name>
</gene>
<dbReference type="InterPro" id="IPR058944">
    <property type="entry name" value="CntK-like"/>
</dbReference>
<keyword evidence="2" id="KW-1185">Reference proteome</keyword>
<dbReference type="Proteomes" id="UP000316612">
    <property type="component" value="Unassembled WGS sequence"/>
</dbReference>
<proteinExistence type="predicted"/>
<evidence type="ECO:0000313" key="2">
    <source>
        <dbReference type="Proteomes" id="UP000316612"/>
    </source>
</evidence>
<evidence type="ECO:0000313" key="1">
    <source>
        <dbReference type="EMBL" id="GED06898.1"/>
    </source>
</evidence>
<name>A0A4Y4DU76_GLUUR</name>
<protein>
    <submittedName>
        <fullName evidence="1">Diaminopimelate epimerase</fullName>
    </submittedName>
</protein>